<dbReference type="InterPro" id="IPR020449">
    <property type="entry name" value="Tscrpt_reg_AraC-type_HTH"/>
</dbReference>
<dbReference type="AlphaFoldDB" id="A0A5C9A0V0"/>
<proteinExistence type="predicted"/>
<dbReference type="SUPFAM" id="SSF52317">
    <property type="entry name" value="Class I glutamine amidotransferase-like"/>
    <property type="match status" value="1"/>
</dbReference>
<feature type="domain" description="HTH araC/xylS-type" evidence="5">
    <location>
        <begin position="222"/>
        <end position="320"/>
    </location>
</feature>
<reference evidence="6 7" key="1">
    <citation type="submission" date="2019-08" db="EMBL/GenBank/DDBJ databases">
        <title>Parahaliea maris sp. nov., isolated from the surface seawater.</title>
        <authorList>
            <person name="Liu Y."/>
        </authorList>
    </citation>
    <scope>NUCLEOTIDE SEQUENCE [LARGE SCALE GENOMIC DNA]</scope>
    <source>
        <strain evidence="6 7">S2-26</strain>
    </source>
</reference>
<gene>
    <name evidence="6" type="ORF">FVW59_00815</name>
</gene>
<evidence type="ECO:0000256" key="3">
    <source>
        <dbReference type="ARBA" id="ARBA00023163"/>
    </source>
</evidence>
<dbReference type="PRINTS" id="PR00032">
    <property type="entry name" value="HTHARAC"/>
</dbReference>
<keyword evidence="1" id="KW-0805">Transcription regulation</keyword>
<dbReference type="PANTHER" id="PTHR43130:SF3">
    <property type="entry name" value="HTH-TYPE TRANSCRIPTIONAL REGULATOR RV1931C"/>
    <property type="match status" value="1"/>
</dbReference>
<keyword evidence="4" id="KW-0812">Transmembrane</keyword>
<dbReference type="Proteomes" id="UP000321933">
    <property type="component" value="Unassembled WGS sequence"/>
</dbReference>
<keyword evidence="2" id="KW-0238">DNA-binding</keyword>
<dbReference type="SUPFAM" id="SSF46689">
    <property type="entry name" value="Homeodomain-like"/>
    <property type="match status" value="2"/>
</dbReference>
<name>A0A5C9A0V0_9GAMM</name>
<comment type="caution">
    <text evidence="6">The sequence shown here is derived from an EMBL/GenBank/DDBJ whole genome shotgun (WGS) entry which is preliminary data.</text>
</comment>
<dbReference type="InterPro" id="IPR018060">
    <property type="entry name" value="HTH_AraC"/>
</dbReference>
<evidence type="ECO:0000313" key="7">
    <source>
        <dbReference type="Proteomes" id="UP000321933"/>
    </source>
</evidence>
<feature type="transmembrane region" description="Helical" evidence="4">
    <location>
        <begin position="12"/>
        <end position="33"/>
    </location>
</feature>
<dbReference type="InterPro" id="IPR009057">
    <property type="entry name" value="Homeodomain-like_sf"/>
</dbReference>
<evidence type="ECO:0000256" key="1">
    <source>
        <dbReference type="ARBA" id="ARBA00023015"/>
    </source>
</evidence>
<sequence length="322" mass="36388">MFGDTPSTTPQRIGFLILPGFSMIGLSAMVDPLRWANTLTRKSLYHWQMLSLGGRPVRSSNDISLMADQAVETVEGIDTLIVCAGFHPQQQLGNKLASALRRLATLGVDLGGQDTGSYILAAAGLLEGYSATIHWENHDSYREAFRNVRVVPELFEIDRNRFSCSGGLSGLDMMLYLVQRQHGADLAAAISDQLIYHQVREGSDPQRMSLQARYGVSNAKLLETIENMQRHFEHPLPIPELARRVHVSERELERLFRSHMNTTPLSFYRRLRLEKAQLLLQQTSFSITNIALRCGFGSTSHFSRSYHGQFGYPPREERRRLV</sequence>
<evidence type="ECO:0000313" key="6">
    <source>
        <dbReference type="EMBL" id="TXS94493.1"/>
    </source>
</evidence>
<dbReference type="InterPro" id="IPR052158">
    <property type="entry name" value="INH-QAR"/>
</dbReference>
<dbReference type="InterPro" id="IPR029062">
    <property type="entry name" value="Class_I_gatase-like"/>
</dbReference>
<evidence type="ECO:0000256" key="2">
    <source>
        <dbReference type="ARBA" id="ARBA00023125"/>
    </source>
</evidence>
<dbReference type="Pfam" id="PF12833">
    <property type="entry name" value="HTH_18"/>
    <property type="match status" value="1"/>
</dbReference>
<evidence type="ECO:0000259" key="5">
    <source>
        <dbReference type="PROSITE" id="PS01124"/>
    </source>
</evidence>
<dbReference type="OrthoDB" id="9803764at2"/>
<keyword evidence="4" id="KW-0472">Membrane</keyword>
<protein>
    <submittedName>
        <fullName evidence="6">GlxA family transcriptional regulator</fullName>
    </submittedName>
</protein>
<organism evidence="6 7">
    <name type="scientific">Parahaliea aestuarii</name>
    <dbReference type="NCBI Taxonomy" id="1852021"/>
    <lineage>
        <taxon>Bacteria</taxon>
        <taxon>Pseudomonadati</taxon>
        <taxon>Pseudomonadota</taxon>
        <taxon>Gammaproteobacteria</taxon>
        <taxon>Cellvibrionales</taxon>
        <taxon>Halieaceae</taxon>
        <taxon>Parahaliea</taxon>
    </lineage>
</organism>
<dbReference type="RefSeq" id="WP_148062349.1">
    <property type="nucleotide sequence ID" value="NZ_VRYZ01000001.1"/>
</dbReference>
<keyword evidence="3" id="KW-0804">Transcription</keyword>
<dbReference type="SMART" id="SM00342">
    <property type="entry name" value="HTH_ARAC"/>
    <property type="match status" value="1"/>
</dbReference>
<dbReference type="EMBL" id="VRYZ01000001">
    <property type="protein sequence ID" value="TXS94493.1"/>
    <property type="molecule type" value="Genomic_DNA"/>
</dbReference>
<dbReference type="GO" id="GO:0003700">
    <property type="term" value="F:DNA-binding transcription factor activity"/>
    <property type="evidence" value="ECO:0007669"/>
    <property type="project" value="InterPro"/>
</dbReference>
<accession>A0A5C9A0V0</accession>
<evidence type="ECO:0000256" key="4">
    <source>
        <dbReference type="SAM" id="Phobius"/>
    </source>
</evidence>
<dbReference type="PROSITE" id="PS01124">
    <property type="entry name" value="HTH_ARAC_FAMILY_2"/>
    <property type="match status" value="1"/>
</dbReference>
<dbReference type="Gene3D" id="3.40.50.880">
    <property type="match status" value="1"/>
</dbReference>
<dbReference type="CDD" id="cd03136">
    <property type="entry name" value="GATase1_AraC_ArgR_like"/>
    <property type="match status" value="1"/>
</dbReference>
<dbReference type="PANTHER" id="PTHR43130">
    <property type="entry name" value="ARAC-FAMILY TRANSCRIPTIONAL REGULATOR"/>
    <property type="match status" value="1"/>
</dbReference>
<keyword evidence="7" id="KW-1185">Reference proteome</keyword>
<dbReference type="GO" id="GO:0043565">
    <property type="term" value="F:sequence-specific DNA binding"/>
    <property type="evidence" value="ECO:0007669"/>
    <property type="project" value="InterPro"/>
</dbReference>
<keyword evidence="4" id="KW-1133">Transmembrane helix</keyword>
<dbReference type="Gene3D" id="1.10.10.60">
    <property type="entry name" value="Homeodomain-like"/>
    <property type="match status" value="1"/>
</dbReference>